<evidence type="ECO:0000256" key="2">
    <source>
        <dbReference type="ARBA" id="ARBA00022692"/>
    </source>
</evidence>
<evidence type="ECO:0000256" key="4">
    <source>
        <dbReference type="ARBA" id="ARBA00023136"/>
    </source>
</evidence>
<evidence type="ECO:0000256" key="1">
    <source>
        <dbReference type="ARBA" id="ARBA00004167"/>
    </source>
</evidence>
<evidence type="ECO:0000256" key="3">
    <source>
        <dbReference type="ARBA" id="ARBA00022989"/>
    </source>
</evidence>
<accession>A0A4S3M5M8</accession>
<evidence type="ECO:0000313" key="8">
    <source>
        <dbReference type="Proteomes" id="UP000305939"/>
    </source>
</evidence>
<proteinExistence type="predicted"/>
<dbReference type="InterPro" id="IPR006260">
    <property type="entry name" value="TonB/TolA_C"/>
</dbReference>
<reference evidence="7 8" key="1">
    <citation type="submission" date="2019-04" db="EMBL/GenBank/DDBJ databases">
        <title>Draft genome sequence of Robertkochia marina CC-AMO-30D.</title>
        <authorList>
            <person name="Hameed A."/>
            <person name="Lin S.-Y."/>
            <person name="Shahina M."/>
            <person name="Lai W.-A."/>
            <person name="Young C.-C."/>
        </authorList>
    </citation>
    <scope>NUCLEOTIDE SEQUENCE [LARGE SCALE GENOMIC DNA]</scope>
    <source>
        <strain evidence="7 8">CC-AMO-30D</strain>
    </source>
</reference>
<dbReference type="EMBL" id="SSMC01000001">
    <property type="protein sequence ID" value="THD69661.1"/>
    <property type="molecule type" value="Genomic_DNA"/>
</dbReference>
<dbReference type="AlphaFoldDB" id="A0A4S3M5M8"/>
<evidence type="ECO:0000256" key="6">
    <source>
        <dbReference type="SAM" id="Phobius"/>
    </source>
</evidence>
<dbReference type="NCBIfam" id="TIGR01352">
    <property type="entry name" value="tonB_Cterm"/>
    <property type="match status" value="1"/>
</dbReference>
<feature type="transmembrane region" description="Helical" evidence="6">
    <location>
        <begin position="6"/>
        <end position="27"/>
    </location>
</feature>
<keyword evidence="4 6" id="KW-0472">Membrane</keyword>
<dbReference type="Proteomes" id="UP000305939">
    <property type="component" value="Unassembled WGS sequence"/>
</dbReference>
<name>A0A4S3M5M8_9FLAO</name>
<keyword evidence="5" id="KW-0175">Coiled coil</keyword>
<gene>
    <name evidence="7" type="ORF">E7Z59_04865</name>
</gene>
<keyword evidence="3 6" id="KW-1133">Transmembrane helix</keyword>
<dbReference type="OrthoDB" id="9786892at2"/>
<comment type="caution">
    <text evidence="7">The sequence shown here is derived from an EMBL/GenBank/DDBJ whole genome shotgun (WGS) entry which is preliminary data.</text>
</comment>
<feature type="coiled-coil region" evidence="5">
    <location>
        <begin position="77"/>
        <end position="137"/>
    </location>
</feature>
<comment type="subcellular location">
    <subcellularLocation>
        <location evidence="1">Membrane</location>
        <topology evidence="1">Single-pass membrane protein</topology>
    </subcellularLocation>
</comment>
<keyword evidence="8" id="KW-1185">Reference proteome</keyword>
<keyword evidence="2 6" id="KW-0812">Transmembrane</keyword>
<organism evidence="7 8">
    <name type="scientific">Robertkochia marina</name>
    <dbReference type="NCBI Taxonomy" id="1227945"/>
    <lineage>
        <taxon>Bacteria</taxon>
        <taxon>Pseudomonadati</taxon>
        <taxon>Bacteroidota</taxon>
        <taxon>Flavobacteriia</taxon>
        <taxon>Flavobacteriales</taxon>
        <taxon>Flavobacteriaceae</taxon>
        <taxon>Robertkochia</taxon>
    </lineage>
</organism>
<evidence type="ECO:0000313" key="7">
    <source>
        <dbReference type="EMBL" id="THD69661.1"/>
    </source>
</evidence>
<protein>
    <submittedName>
        <fullName evidence="7">TonB family protein</fullName>
    </submittedName>
</protein>
<sequence length="240" mass="27771">MNLNNKQLSLIITFCVMGIFVLTAFNLKLRDKQEEEYLYELTFDEELLEEEIPEEMPPKMTELETHMAFNEANESRYAQELEEFKTLEELQAEIEEMEAQQEEGEEINELSENLNLAKEFAERLKKQKEAMQKLKEKQNPDKEPANIKRRTTITYSLKDRYKLEIPNPIYTCESFGKVVINIEVNANGQVTDASFNSKSSTTTNKCLVENAIYYAQQARFNADAAKSSQPGSITYLFQGD</sequence>
<dbReference type="GO" id="GO:0016020">
    <property type="term" value="C:membrane"/>
    <property type="evidence" value="ECO:0007669"/>
    <property type="project" value="UniProtKB-SubCell"/>
</dbReference>
<dbReference type="RefSeq" id="WP_136335151.1">
    <property type="nucleotide sequence ID" value="NZ_QXMP01000002.1"/>
</dbReference>
<evidence type="ECO:0000256" key="5">
    <source>
        <dbReference type="SAM" id="Coils"/>
    </source>
</evidence>